<dbReference type="EMBL" id="LLXI01001171">
    <property type="protein sequence ID" value="PKY52260.1"/>
    <property type="molecule type" value="Genomic_DNA"/>
</dbReference>
<proteinExistence type="predicted"/>
<keyword evidence="2" id="KW-1185">Reference proteome</keyword>
<evidence type="ECO:0000313" key="1">
    <source>
        <dbReference type="EMBL" id="PKY52260.1"/>
    </source>
</evidence>
<comment type="caution">
    <text evidence="1">The sequence shown here is derived from an EMBL/GenBank/DDBJ whole genome shotgun (WGS) entry which is preliminary data.</text>
</comment>
<dbReference type="VEuPathDB" id="FungiDB:RhiirFUN_010636"/>
<evidence type="ECO:0000313" key="2">
    <source>
        <dbReference type="Proteomes" id="UP000234323"/>
    </source>
</evidence>
<accession>A0A2I1H054</accession>
<dbReference type="Proteomes" id="UP000234323">
    <property type="component" value="Unassembled WGS sequence"/>
</dbReference>
<evidence type="ECO:0008006" key="3">
    <source>
        <dbReference type="Google" id="ProtNLM"/>
    </source>
</evidence>
<organism evidence="1 2">
    <name type="scientific">Rhizophagus irregularis</name>
    <dbReference type="NCBI Taxonomy" id="588596"/>
    <lineage>
        <taxon>Eukaryota</taxon>
        <taxon>Fungi</taxon>
        <taxon>Fungi incertae sedis</taxon>
        <taxon>Mucoromycota</taxon>
        <taxon>Glomeromycotina</taxon>
        <taxon>Glomeromycetes</taxon>
        <taxon>Glomerales</taxon>
        <taxon>Glomeraceae</taxon>
        <taxon>Rhizophagus</taxon>
    </lineage>
</organism>
<sequence length="470" mass="54798">MDDTTIISDSKDKLEKLISTCHSFFKINNIQANVQKYELIKINAKEKEDLNIEGVKIKKVNDEEGNRYLGFYFKHNNKRSIYKRKIKEIVDKAAKIMRFKMLTEKQVTAVWNMVVIPQIEYQLQGVLLSRDLIGLKNIYDLQSEMLSEYGEVLTLRNNSYLGNALKILKENNLTICDHEIVDGRNYSIKGGNIKIEDIFTPSEYKKWKTSLKNKNILFLEQCLEVSKRKNIKWKHLCKAQGSSIKGKSPKWYERLIELTTDKDGSRNLSRKYVNMNKNWSCRKQINLYDKENDIGKNQLITWNDNNNDIVFGKYKKKSKSKNFKKIGVHWIIENMSNMDDSPNLIKCSGYEKNISKGSKAMQHNECWIYLDNNSGARVINYRKHKDALDVEKCRIIDQFVDGEVSAINRLKEKWLSSQRKTFNFIQKGSSSNKKFTSGDDNALRSYKNKNLLKILPTYTILCGHILTDVC</sequence>
<dbReference type="VEuPathDB" id="FungiDB:FUN_006705"/>
<dbReference type="VEuPathDB" id="FungiDB:RhiirA1_462237"/>
<name>A0A2I1H054_9GLOM</name>
<gene>
    <name evidence="1" type="ORF">RhiirA4_469785</name>
</gene>
<reference evidence="1 2" key="1">
    <citation type="submission" date="2015-10" db="EMBL/GenBank/DDBJ databases">
        <title>Genome analyses suggest a sexual origin of heterokaryosis in a supposedly ancient asexual fungus.</title>
        <authorList>
            <person name="Ropars J."/>
            <person name="Sedzielewska K."/>
            <person name="Noel J."/>
            <person name="Charron P."/>
            <person name="Farinelli L."/>
            <person name="Marton T."/>
            <person name="Kruger M."/>
            <person name="Pelin A."/>
            <person name="Brachmann A."/>
            <person name="Corradi N."/>
        </authorList>
    </citation>
    <scope>NUCLEOTIDE SEQUENCE [LARGE SCALE GENOMIC DNA]</scope>
    <source>
        <strain evidence="1 2">A4</strain>
    </source>
</reference>
<dbReference type="AlphaFoldDB" id="A0A2I1H054"/>
<protein>
    <recommendedName>
        <fullName evidence="3">Reverse transcriptase domain-containing protein</fullName>
    </recommendedName>
</protein>